<organism evidence="1 2">
    <name type="scientific">Persea americana</name>
    <name type="common">Avocado</name>
    <dbReference type="NCBI Taxonomy" id="3435"/>
    <lineage>
        <taxon>Eukaryota</taxon>
        <taxon>Viridiplantae</taxon>
        <taxon>Streptophyta</taxon>
        <taxon>Embryophyta</taxon>
        <taxon>Tracheophyta</taxon>
        <taxon>Spermatophyta</taxon>
        <taxon>Magnoliopsida</taxon>
        <taxon>Magnoliidae</taxon>
        <taxon>Laurales</taxon>
        <taxon>Lauraceae</taxon>
        <taxon>Persea</taxon>
    </lineage>
</organism>
<reference evidence="1 2" key="1">
    <citation type="journal article" date="2022" name="Hortic Res">
        <title>A haplotype resolved chromosomal level avocado genome allows analysis of novel avocado genes.</title>
        <authorList>
            <person name="Nath O."/>
            <person name="Fletcher S.J."/>
            <person name="Hayward A."/>
            <person name="Shaw L.M."/>
            <person name="Masouleh A.K."/>
            <person name="Furtado A."/>
            <person name="Henry R.J."/>
            <person name="Mitter N."/>
        </authorList>
    </citation>
    <scope>NUCLEOTIDE SEQUENCE [LARGE SCALE GENOMIC DNA]</scope>
    <source>
        <strain evidence="2">cv. Hass</strain>
    </source>
</reference>
<dbReference type="EMBL" id="CM056812">
    <property type="protein sequence ID" value="KAJ8618988.1"/>
    <property type="molecule type" value="Genomic_DNA"/>
</dbReference>
<evidence type="ECO:0000313" key="1">
    <source>
        <dbReference type="EMBL" id="KAJ8618988.1"/>
    </source>
</evidence>
<keyword evidence="2" id="KW-1185">Reference proteome</keyword>
<comment type="caution">
    <text evidence="1">The sequence shown here is derived from an EMBL/GenBank/DDBJ whole genome shotgun (WGS) entry which is preliminary data.</text>
</comment>
<gene>
    <name evidence="1" type="ORF">MRB53_015174</name>
</gene>
<sequence length="136" mass="15262">MMEPAHSSTSMEELMDPPTSSMEMSPSSQSNTSEPLSSSSPNSTPTRKVLYKTGRAQLAICSILDVELFAGHQRSKRPLHYYQQKLSLKQVEAMGEEMKDGGHEHESGNAELCRQVIRMASEQLHHEGRDKFATRR</sequence>
<accession>A0ACC2KDJ6</accession>
<proteinExistence type="predicted"/>
<name>A0ACC2KDJ6_PERAE</name>
<dbReference type="Proteomes" id="UP001234297">
    <property type="component" value="Chromosome 4"/>
</dbReference>
<evidence type="ECO:0000313" key="2">
    <source>
        <dbReference type="Proteomes" id="UP001234297"/>
    </source>
</evidence>
<protein>
    <submittedName>
        <fullName evidence="1">Uncharacterized protein</fullName>
    </submittedName>
</protein>